<reference evidence="8" key="1">
    <citation type="journal article" date="2019" name="Int. J. Syst. Evol. Microbiol.">
        <title>The Global Catalogue of Microorganisms (GCM) 10K type strain sequencing project: providing services to taxonomists for standard genome sequencing and annotation.</title>
        <authorList>
            <consortium name="The Broad Institute Genomics Platform"/>
            <consortium name="The Broad Institute Genome Sequencing Center for Infectious Disease"/>
            <person name="Wu L."/>
            <person name="Ma J."/>
        </authorList>
    </citation>
    <scope>NUCLEOTIDE SEQUENCE [LARGE SCALE GENOMIC DNA]</scope>
    <source>
        <strain evidence="8">JCM 11650</strain>
    </source>
</reference>
<evidence type="ECO:0000256" key="3">
    <source>
        <dbReference type="ARBA" id="ARBA00022691"/>
    </source>
</evidence>
<dbReference type="PANTHER" id="PTHR22807">
    <property type="entry name" value="NOP2 YEAST -RELATED NOL1/NOP2/FMU SUN DOMAIN-CONTAINING"/>
    <property type="match status" value="1"/>
</dbReference>
<evidence type="ECO:0000256" key="1">
    <source>
        <dbReference type="ARBA" id="ARBA00022603"/>
    </source>
</evidence>
<evidence type="ECO:0000313" key="7">
    <source>
        <dbReference type="EMBL" id="MFC4622748.1"/>
    </source>
</evidence>
<keyword evidence="3 5" id="KW-0949">S-adenosyl-L-methionine</keyword>
<feature type="binding site" evidence="5">
    <location>
        <position position="251"/>
    </location>
    <ligand>
        <name>S-adenosyl-L-methionine</name>
        <dbReference type="ChEBI" id="CHEBI:59789"/>
    </ligand>
</feature>
<dbReference type="PANTHER" id="PTHR22807:SF53">
    <property type="entry name" value="RIBOSOMAL RNA SMALL SUBUNIT METHYLTRANSFERASE B-RELATED"/>
    <property type="match status" value="1"/>
</dbReference>
<sequence length="423" mass="46238">MHPKALLEACAELVQQVMLLQHPADSVVSRFFRQHRNLGPRERATLAETAYTVLRHKLRFEALARSGSGARERRLAILGFAGPRTLLQAALNPAEKTWLQECDAVQTADLLPQHRHNLPQWLAEALQAQVGEQFDALAASLLAAAPLDLRVNTLNAKREAVIKELAAEGIAAEATPYSPWGLRVQEKPALTRLDAFQQGRIEVQDEGSQLLALLLDAKRGEMVVDFCAGAGGKTLAIGAQMRNTGRLYAFDVSAHRLEALKPRLARSGLSNVHPAALAHERDERVKRLAGKIDRVLVDAPCSGLGTLRRNPDLKWRQNAQSVAELTAKQTAILDSAARLVKSGGRLVYATCSMLPEENERIAEAFQQAHPDFVALDAGDTLAQLKVDNAASLCAGGATGTQYVRLWPHTHQVDGFFAAVWQRK</sequence>
<dbReference type="InterPro" id="IPR029063">
    <property type="entry name" value="SAM-dependent_MTases_sf"/>
</dbReference>
<gene>
    <name evidence="7" type="ORF">ACFO3A_11050</name>
</gene>
<evidence type="ECO:0000256" key="4">
    <source>
        <dbReference type="ARBA" id="ARBA00022884"/>
    </source>
</evidence>
<dbReference type="Gene3D" id="3.40.50.150">
    <property type="entry name" value="Vaccinia Virus protein VP39"/>
    <property type="match status" value="1"/>
</dbReference>
<organism evidence="7 8">
    <name type="scientific">Comamonas nitrativorans</name>
    <dbReference type="NCBI Taxonomy" id="108437"/>
    <lineage>
        <taxon>Bacteria</taxon>
        <taxon>Pseudomonadati</taxon>
        <taxon>Pseudomonadota</taxon>
        <taxon>Betaproteobacteria</taxon>
        <taxon>Burkholderiales</taxon>
        <taxon>Comamonadaceae</taxon>
        <taxon>Comamonas</taxon>
    </lineage>
</organism>
<dbReference type="InterPro" id="IPR054728">
    <property type="entry name" value="RsmB-like_ferredoxin"/>
</dbReference>
<keyword evidence="1 5" id="KW-0489">Methyltransferase</keyword>
<comment type="caution">
    <text evidence="7">The sequence shown here is derived from an EMBL/GenBank/DDBJ whole genome shotgun (WGS) entry which is preliminary data.</text>
</comment>
<feature type="binding site" evidence="5">
    <location>
        <position position="298"/>
    </location>
    <ligand>
        <name>S-adenosyl-L-methionine</name>
        <dbReference type="ChEBI" id="CHEBI:59789"/>
    </ligand>
</feature>
<keyword evidence="2 5" id="KW-0808">Transferase</keyword>
<comment type="similarity">
    <text evidence="5">Belongs to the class I-like SAM-binding methyltransferase superfamily. RsmB/NOP family.</text>
</comment>
<keyword evidence="4 5" id="KW-0694">RNA-binding</keyword>
<evidence type="ECO:0000259" key="6">
    <source>
        <dbReference type="PROSITE" id="PS51686"/>
    </source>
</evidence>
<evidence type="ECO:0000256" key="5">
    <source>
        <dbReference type="PROSITE-ProRule" id="PRU01023"/>
    </source>
</evidence>
<accession>A0ABV9GX30</accession>
<dbReference type="InterPro" id="IPR049560">
    <property type="entry name" value="MeTrfase_RsmB-F_NOP2_cat"/>
</dbReference>
<dbReference type="PROSITE" id="PS51686">
    <property type="entry name" value="SAM_MT_RSMB_NOP"/>
    <property type="match status" value="1"/>
</dbReference>
<name>A0ABV9GX30_9BURK</name>
<dbReference type="CDD" id="cd02440">
    <property type="entry name" value="AdoMet_MTases"/>
    <property type="match status" value="1"/>
</dbReference>
<dbReference type="EMBL" id="JBHSEW010000009">
    <property type="protein sequence ID" value="MFC4622748.1"/>
    <property type="molecule type" value="Genomic_DNA"/>
</dbReference>
<keyword evidence="8" id="KW-1185">Reference proteome</keyword>
<dbReference type="SUPFAM" id="SSF53335">
    <property type="entry name" value="S-adenosyl-L-methionine-dependent methyltransferases"/>
    <property type="match status" value="1"/>
</dbReference>
<dbReference type="RefSeq" id="WP_377726325.1">
    <property type="nucleotide sequence ID" value="NZ_JBHSEW010000009.1"/>
</dbReference>
<dbReference type="GO" id="GO:0032259">
    <property type="term" value="P:methylation"/>
    <property type="evidence" value="ECO:0007669"/>
    <property type="project" value="UniProtKB-KW"/>
</dbReference>
<dbReference type="InterPro" id="IPR023267">
    <property type="entry name" value="RCMT"/>
</dbReference>
<proteinExistence type="inferred from homology"/>
<comment type="caution">
    <text evidence="5">Lacks conserved residue(s) required for the propagation of feature annotation.</text>
</comment>
<dbReference type="InterPro" id="IPR001678">
    <property type="entry name" value="MeTrfase_RsmB-F_NOP2_dom"/>
</dbReference>
<dbReference type="Proteomes" id="UP001595967">
    <property type="component" value="Unassembled WGS sequence"/>
</dbReference>
<dbReference type="Pfam" id="PF01189">
    <property type="entry name" value="Methyltr_RsmB-F"/>
    <property type="match status" value="1"/>
</dbReference>
<dbReference type="Pfam" id="PF22458">
    <property type="entry name" value="RsmF-B_ferredox"/>
    <property type="match status" value="1"/>
</dbReference>
<feature type="active site" description="Nucleophile" evidence="5">
    <location>
        <position position="351"/>
    </location>
</feature>
<dbReference type="GO" id="GO:0008168">
    <property type="term" value="F:methyltransferase activity"/>
    <property type="evidence" value="ECO:0007669"/>
    <property type="project" value="UniProtKB-KW"/>
</dbReference>
<evidence type="ECO:0000256" key="2">
    <source>
        <dbReference type="ARBA" id="ARBA00022679"/>
    </source>
</evidence>
<evidence type="ECO:0000313" key="8">
    <source>
        <dbReference type="Proteomes" id="UP001595967"/>
    </source>
</evidence>
<dbReference type="PRINTS" id="PR02008">
    <property type="entry name" value="RCMTFAMILY"/>
</dbReference>
<protein>
    <submittedName>
        <fullName evidence="7">RsmB/NOP family class I SAM-dependent RNA methyltransferase</fullName>
        <ecNumber evidence="7">2.1.1.-</ecNumber>
    </submittedName>
</protein>
<feature type="domain" description="SAM-dependent MTase RsmB/NOP-type" evidence="6">
    <location>
        <begin position="137"/>
        <end position="423"/>
    </location>
</feature>
<dbReference type="EC" id="2.1.1.-" evidence="7"/>